<dbReference type="OrthoDB" id="3939615at2759"/>
<dbReference type="AlphaFoldDB" id="A0A9P4U419"/>
<sequence length="683" mass="77748">MRVMDISSDRIRALAPELRNEIFTQLPEDTRREVDPTQGRRSQQVTPAPFDPYARALVPSTGKNSPLLKLPSEMRRQIYKYLLPEKGLSIEPLNFSRSRKDARKKHMETVMRLRAVRQRQQQQFQQQHVQYTNFMVNGGNAPVAHQPQLFLPFNTNPAPTIHHGHAPHAGAPVHPLSAWQQAQAAAPPAIPINPFHLNGTFPPMINPFAPQVIPLVAPPAASPRSHERDPAKDVELQRALRTAELDRSPENMVTALLLVNHEISSEVAEVMYDEYTFEVHIHANGVDFLHLNHIDTFETYGLSLAPDARKAFNETRMFCFQRMRHIEFVMWGGDPTKRTASAYMRQSVRKLVDMLLKEHRPVIEVKVRFELEETGFDIAPSAANNEDAKYHHDKFGTFWRNKVDKCARSSFAKNTTNVEMVCTPLESLRGVSKVSFCLPAQCHDDQPLKQYMQFFTRTIMSKFPKEGAELADYQDLLSRQRLQDDIVLDAAHDFDLKHGPAKDGYYPEHPLAAERRLNNLSVDDCIRELAEGTTQIRMREVTPTRDDVSTELFNQWPVKEGDEEKEYTSGPDGSFVPSCRVTRSSVTEPIYQAPASRYNLRPRQEEQRQQQDKFRALEEQSAREENVLMNQRPISNGSAFQGPGRTLSEISGAPARVGGTTHSATSTNYFEMEDEEMGLRDSS</sequence>
<dbReference type="Proteomes" id="UP000800235">
    <property type="component" value="Unassembled WGS sequence"/>
</dbReference>
<feature type="region of interest" description="Disordered" evidence="1">
    <location>
        <begin position="630"/>
        <end position="683"/>
    </location>
</feature>
<feature type="compositionally biased region" description="Polar residues" evidence="1">
    <location>
        <begin position="630"/>
        <end position="639"/>
    </location>
</feature>
<name>A0A9P4U419_9PEZI</name>
<evidence type="ECO:0000313" key="3">
    <source>
        <dbReference type="Proteomes" id="UP000800235"/>
    </source>
</evidence>
<feature type="region of interest" description="Disordered" evidence="1">
    <location>
        <begin position="592"/>
        <end position="614"/>
    </location>
</feature>
<evidence type="ECO:0000313" key="2">
    <source>
        <dbReference type="EMBL" id="KAF2435532.1"/>
    </source>
</evidence>
<feature type="compositionally biased region" description="Polar residues" evidence="1">
    <location>
        <begin position="660"/>
        <end position="669"/>
    </location>
</feature>
<feature type="compositionally biased region" description="Basic and acidic residues" evidence="1">
    <location>
        <begin position="602"/>
        <end position="614"/>
    </location>
</feature>
<dbReference type="EMBL" id="MU007013">
    <property type="protein sequence ID" value="KAF2435532.1"/>
    <property type="molecule type" value="Genomic_DNA"/>
</dbReference>
<protein>
    <submittedName>
        <fullName evidence="2">Uncharacterized protein</fullName>
    </submittedName>
</protein>
<keyword evidence="3" id="KW-1185">Reference proteome</keyword>
<accession>A0A9P4U419</accession>
<feature type="region of interest" description="Disordered" evidence="1">
    <location>
        <begin position="27"/>
        <end position="53"/>
    </location>
</feature>
<comment type="caution">
    <text evidence="2">The sequence shown here is derived from an EMBL/GenBank/DDBJ whole genome shotgun (WGS) entry which is preliminary data.</text>
</comment>
<organism evidence="2 3">
    <name type="scientific">Tothia fuscella</name>
    <dbReference type="NCBI Taxonomy" id="1048955"/>
    <lineage>
        <taxon>Eukaryota</taxon>
        <taxon>Fungi</taxon>
        <taxon>Dikarya</taxon>
        <taxon>Ascomycota</taxon>
        <taxon>Pezizomycotina</taxon>
        <taxon>Dothideomycetes</taxon>
        <taxon>Pleosporomycetidae</taxon>
        <taxon>Venturiales</taxon>
        <taxon>Cylindrosympodiaceae</taxon>
        <taxon>Tothia</taxon>
    </lineage>
</organism>
<feature type="region of interest" description="Disordered" evidence="1">
    <location>
        <begin position="560"/>
        <end position="579"/>
    </location>
</feature>
<evidence type="ECO:0000256" key="1">
    <source>
        <dbReference type="SAM" id="MobiDB-lite"/>
    </source>
</evidence>
<proteinExistence type="predicted"/>
<gene>
    <name evidence="2" type="ORF">EJ08DRAFT_692775</name>
</gene>
<reference evidence="2" key="1">
    <citation type="journal article" date="2020" name="Stud. Mycol.">
        <title>101 Dothideomycetes genomes: a test case for predicting lifestyles and emergence of pathogens.</title>
        <authorList>
            <person name="Haridas S."/>
            <person name="Albert R."/>
            <person name="Binder M."/>
            <person name="Bloem J."/>
            <person name="Labutti K."/>
            <person name="Salamov A."/>
            <person name="Andreopoulos B."/>
            <person name="Baker S."/>
            <person name="Barry K."/>
            <person name="Bills G."/>
            <person name="Bluhm B."/>
            <person name="Cannon C."/>
            <person name="Castanera R."/>
            <person name="Culley D."/>
            <person name="Daum C."/>
            <person name="Ezra D."/>
            <person name="Gonzalez J."/>
            <person name="Henrissat B."/>
            <person name="Kuo A."/>
            <person name="Liang C."/>
            <person name="Lipzen A."/>
            <person name="Lutzoni F."/>
            <person name="Magnuson J."/>
            <person name="Mondo S."/>
            <person name="Nolan M."/>
            <person name="Ohm R."/>
            <person name="Pangilinan J."/>
            <person name="Park H.-J."/>
            <person name="Ramirez L."/>
            <person name="Alfaro M."/>
            <person name="Sun H."/>
            <person name="Tritt A."/>
            <person name="Yoshinaga Y."/>
            <person name="Zwiers L.-H."/>
            <person name="Turgeon B."/>
            <person name="Goodwin S."/>
            <person name="Spatafora J."/>
            <person name="Crous P."/>
            <person name="Grigoriev I."/>
        </authorList>
    </citation>
    <scope>NUCLEOTIDE SEQUENCE</scope>
    <source>
        <strain evidence="2">CBS 130266</strain>
    </source>
</reference>